<feature type="region of interest" description="Disordered" evidence="1">
    <location>
        <begin position="205"/>
        <end position="243"/>
    </location>
</feature>
<accession>A0A3N4I8L7</accession>
<evidence type="ECO:0000313" key="3">
    <source>
        <dbReference type="Proteomes" id="UP000275078"/>
    </source>
</evidence>
<sequence length="243" mass="27858">MEKRQKQQADKAAHGAVFTIKEVEALTRLAARQVKEFRIITNRMKNAARNLVSYLDEKNRQLIIHEADRYSGFWTDMDIRNCLRQPPSTDPVPLPPDLANDITKAINHLLEINVEIWKLYSSMVKDHMCLEELLDGTGYRTCFGQLMGLFRRRVLGMIRCEDWETFLVAERVSERWMAGGVMKDEKAVEFQEVMNELEGMVRRVEEAKGSAVQNDKEETKSESGSSTASDADETVINTLKKTN</sequence>
<evidence type="ECO:0000256" key="1">
    <source>
        <dbReference type="SAM" id="MobiDB-lite"/>
    </source>
</evidence>
<dbReference type="EMBL" id="ML119671">
    <property type="protein sequence ID" value="RPA82415.1"/>
    <property type="molecule type" value="Genomic_DNA"/>
</dbReference>
<keyword evidence="3" id="KW-1185">Reference proteome</keyword>
<gene>
    <name evidence="2" type="ORF">BJ508DRAFT_361145</name>
</gene>
<dbReference type="AlphaFoldDB" id="A0A3N4I8L7"/>
<proteinExistence type="predicted"/>
<evidence type="ECO:0000313" key="2">
    <source>
        <dbReference type="EMBL" id="RPA82415.1"/>
    </source>
</evidence>
<feature type="compositionally biased region" description="Basic and acidic residues" evidence="1">
    <location>
        <begin position="205"/>
        <end position="221"/>
    </location>
</feature>
<protein>
    <submittedName>
        <fullName evidence="2">Uncharacterized protein</fullName>
    </submittedName>
</protein>
<dbReference type="Proteomes" id="UP000275078">
    <property type="component" value="Unassembled WGS sequence"/>
</dbReference>
<reference evidence="2 3" key="1">
    <citation type="journal article" date="2018" name="Nat. Ecol. Evol.">
        <title>Pezizomycetes genomes reveal the molecular basis of ectomycorrhizal truffle lifestyle.</title>
        <authorList>
            <person name="Murat C."/>
            <person name="Payen T."/>
            <person name="Noel B."/>
            <person name="Kuo A."/>
            <person name="Morin E."/>
            <person name="Chen J."/>
            <person name="Kohler A."/>
            <person name="Krizsan K."/>
            <person name="Balestrini R."/>
            <person name="Da Silva C."/>
            <person name="Montanini B."/>
            <person name="Hainaut M."/>
            <person name="Levati E."/>
            <person name="Barry K.W."/>
            <person name="Belfiori B."/>
            <person name="Cichocki N."/>
            <person name="Clum A."/>
            <person name="Dockter R.B."/>
            <person name="Fauchery L."/>
            <person name="Guy J."/>
            <person name="Iotti M."/>
            <person name="Le Tacon F."/>
            <person name="Lindquist E.A."/>
            <person name="Lipzen A."/>
            <person name="Malagnac F."/>
            <person name="Mello A."/>
            <person name="Molinier V."/>
            <person name="Miyauchi S."/>
            <person name="Poulain J."/>
            <person name="Riccioni C."/>
            <person name="Rubini A."/>
            <person name="Sitrit Y."/>
            <person name="Splivallo R."/>
            <person name="Traeger S."/>
            <person name="Wang M."/>
            <person name="Zifcakova L."/>
            <person name="Wipf D."/>
            <person name="Zambonelli A."/>
            <person name="Paolocci F."/>
            <person name="Nowrousian M."/>
            <person name="Ottonello S."/>
            <person name="Baldrian P."/>
            <person name="Spatafora J.W."/>
            <person name="Henrissat B."/>
            <person name="Nagy L.G."/>
            <person name="Aury J.M."/>
            <person name="Wincker P."/>
            <person name="Grigoriev I.V."/>
            <person name="Bonfante P."/>
            <person name="Martin F.M."/>
        </authorList>
    </citation>
    <scope>NUCLEOTIDE SEQUENCE [LARGE SCALE GENOMIC DNA]</scope>
    <source>
        <strain evidence="2 3">RN42</strain>
    </source>
</reference>
<name>A0A3N4I8L7_ASCIM</name>
<organism evidence="2 3">
    <name type="scientific">Ascobolus immersus RN42</name>
    <dbReference type="NCBI Taxonomy" id="1160509"/>
    <lineage>
        <taxon>Eukaryota</taxon>
        <taxon>Fungi</taxon>
        <taxon>Dikarya</taxon>
        <taxon>Ascomycota</taxon>
        <taxon>Pezizomycotina</taxon>
        <taxon>Pezizomycetes</taxon>
        <taxon>Pezizales</taxon>
        <taxon>Ascobolaceae</taxon>
        <taxon>Ascobolus</taxon>
    </lineage>
</organism>